<feature type="compositionally biased region" description="Polar residues" evidence="2">
    <location>
        <begin position="84"/>
        <end position="103"/>
    </location>
</feature>
<feature type="compositionally biased region" description="Polar residues" evidence="2">
    <location>
        <begin position="327"/>
        <end position="337"/>
    </location>
</feature>
<feature type="region of interest" description="Disordered" evidence="2">
    <location>
        <begin position="171"/>
        <end position="222"/>
    </location>
</feature>
<dbReference type="Proteomes" id="UP000193411">
    <property type="component" value="Unassembled WGS sequence"/>
</dbReference>
<sequence length="350" mass="35901">MDYLKLPKCPKMHLISPPGSPPLGWEQVEEDHPNPDPLAQDLHADAFVLPPPSHAHSRSPSSSPTPLVAAVSAKLAALSAFKSTGGSLPSATNNDASLSSNDQPQHALPILKLRSSTLGRPTVTTASPTTLMTARAMYTGSPAPDSPIDFSLGSPAVHSATLGMHQLWLGRSGSTSDSEANAPTLSPTLNASDGAPQVTQSPTSELAEPNWPVPLSNSPTAMSSLPPGAVTVIVPGISDAQHAKQRTMSLSLLSTSPSNSSDAGDNGLALASEDQGGVPMIVVQDHSSSSAASSSTEAADGHLHPQRAMSLPVPGRPMVAVPFPPSSAMSKVSSIPQTRLPPRTAASPKE</sequence>
<dbReference type="GO" id="GO:0019722">
    <property type="term" value="P:calcium-mediated signaling"/>
    <property type="evidence" value="ECO:0007669"/>
    <property type="project" value="InterPro"/>
</dbReference>
<evidence type="ECO:0000313" key="4">
    <source>
        <dbReference type="Proteomes" id="UP000193411"/>
    </source>
</evidence>
<feature type="region of interest" description="Disordered" evidence="2">
    <location>
        <begin position="10"/>
        <end position="66"/>
    </location>
</feature>
<dbReference type="AlphaFoldDB" id="A0A1Y2HHU4"/>
<evidence type="ECO:0000256" key="2">
    <source>
        <dbReference type="SAM" id="MobiDB-lite"/>
    </source>
</evidence>
<evidence type="ECO:0000256" key="1">
    <source>
        <dbReference type="ARBA" id="ARBA00008209"/>
    </source>
</evidence>
<feature type="region of interest" description="Disordered" evidence="2">
    <location>
        <begin position="83"/>
        <end position="103"/>
    </location>
</feature>
<evidence type="ECO:0000313" key="3">
    <source>
        <dbReference type="EMBL" id="ORZ34177.1"/>
    </source>
</evidence>
<dbReference type="InterPro" id="IPR006931">
    <property type="entry name" value="Calcipressin"/>
</dbReference>
<feature type="region of interest" description="Disordered" evidence="2">
    <location>
        <begin position="285"/>
        <end position="350"/>
    </location>
</feature>
<dbReference type="OrthoDB" id="17212at2759"/>
<comment type="caution">
    <text evidence="3">The sequence shown here is derived from an EMBL/GenBank/DDBJ whole genome shotgun (WGS) entry which is preliminary data.</text>
</comment>
<comment type="similarity">
    <text evidence="1">Belongs to the RCAN family.</text>
</comment>
<gene>
    <name evidence="3" type="ORF">BCR44DRAFT_1461959</name>
</gene>
<dbReference type="STRING" id="765915.A0A1Y2HHU4"/>
<dbReference type="EMBL" id="MCFL01000030">
    <property type="protein sequence ID" value="ORZ34177.1"/>
    <property type="molecule type" value="Genomic_DNA"/>
</dbReference>
<proteinExistence type="inferred from homology"/>
<feature type="compositionally biased region" description="Polar residues" evidence="2">
    <location>
        <begin position="172"/>
        <end position="204"/>
    </location>
</feature>
<organism evidence="3 4">
    <name type="scientific">Catenaria anguillulae PL171</name>
    <dbReference type="NCBI Taxonomy" id="765915"/>
    <lineage>
        <taxon>Eukaryota</taxon>
        <taxon>Fungi</taxon>
        <taxon>Fungi incertae sedis</taxon>
        <taxon>Blastocladiomycota</taxon>
        <taxon>Blastocladiomycetes</taxon>
        <taxon>Blastocladiales</taxon>
        <taxon>Catenariaceae</taxon>
        <taxon>Catenaria</taxon>
    </lineage>
</organism>
<name>A0A1Y2HHU4_9FUNG</name>
<protein>
    <submittedName>
        <fullName evidence="3">Uncharacterized protein</fullName>
    </submittedName>
</protein>
<keyword evidence="4" id="KW-1185">Reference proteome</keyword>
<accession>A0A1Y2HHU4</accession>
<reference evidence="3 4" key="1">
    <citation type="submission" date="2016-07" db="EMBL/GenBank/DDBJ databases">
        <title>Pervasive Adenine N6-methylation of Active Genes in Fungi.</title>
        <authorList>
            <consortium name="DOE Joint Genome Institute"/>
            <person name="Mondo S.J."/>
            <person name="Dannebaum R.O."/>
            <person name="Kuo R.C."/>
            <person name="Labutti K."/>
            <person name="Haridas S."/>
            <person name="Kuo A."/>
            <person name="Salamov A."/>
            <person name="Ahrendt S.R."/>
            <person name="Lipzen A."/>
            <person name="Sullivan W."/>
            <person name="Andreopoulos W.B."/>
            <person name="Clum A."/>
            <person name="Lindquist E."/>
            <person name="Daum C."/>
            <person name="Ramamoorthy G.K."/>
            <person name="Gryganskyi A."/>
            <person name="Culley D."/>
            <person name="Magnuson J.K."/>
            <person name="James T.Y."/>
            <person name="O'Malley M.A."/>
            <person name="Stajich J.E."/>
            <person name="Spatafora J.W."/>
            <person name="Visel A."/>
            <person name="Grigoriev I.V."/>
        </authorList>
    </citation>
    <scope>NUCLEOTIDE SEQUENCE [LARGE SCALE GENOMIC DNA]</scope>
    <source>
        <strain evidence="3 4">PL171</strain>
    </source>
</reference>
<dbReference type="Pfam" id="PF04847">
    <property type="entry name" value="Calcipressin"/>
    <property type="match status" value="1"/>
</dbReference>